<comment type="caution">
    <text evidence="1">The sequence shown here is derived from an EMBL/GenBank/DDBJ whole genome shotgun (WGS) entry which is preliminary data.</text>
</comment>
<organism evidence="1 2">
    <name type="scientific">Chlamydomonas eustigma</name>
    <dbReference type="NCBI Taxonomy" id="1157962"/>
    <lineage>
        <taxon>Eukaryota</taxon>
        <taxon>Viridiplantae</taxon>
        <taxon>Chlorophyta</taxon>
        <taxon>core chlorophytes</taxon>
        <taxon>Chlorophyceae</taxon>
        <taxon>CS clade</taxon>
        <taxon>Chlamydomonadales</taxon>
        <taxon>Chlamydomonadaceae</taxon>
        <taxon>Chlamydomonas</taxon>
    </lineage>
</organism>
<protein>
    <submittedName>
        <fullName evidence="1">Uncharacterized protein</fullName>
    </submittedName>
</protein>
<reference evidence="1 2" key="1">
    <citation type="submission" date="2017-08" db="EMBL/GenBank/DDBJ databases">
        <title>Acidophilic green algal genome provides insights into adaptation to an acidic environment.</title>
        <authorList>
            <person name="Hirooka S."/>
            <person name="Hirose Y."/>
            <person name="Kanesaki Y."/>
            <person name="Higuchi S."/>
            <person name="Fujiwara T."/>
            <person name="Onuma R."/>
            <person name="Era A."/>
            <person name="Ohbayashi R."/>
            <person name="Uzuka A."/>
            <person name="Nozaki H."/>
            <person name="Yoshikawa H."/>
            <person name="Miyagishima S.Y."/>
        </authorList>
    </citation>
    <scope>NUCLEOTIDE SEQUENCE [LARGE SCALE GENOMIC DNA]</scope>
    <source>
        <strain evidence="1 2">NIES-2499</strain>
    </source>
</reference>
<dbReference type="Proteomes" id="UP000232323">
    <property type="component" value="Unassembled WGS sequence"/>
</dbReference>
<keyword evidence="2" id="KW-1185">Reference proteome</keyword>
<accession>A0A250XSM4</accession>
<evidence type="ECO:0000313" key="2">
    <source>
        <dbReference type="Proteomes" id="UP000232323"/>
    </source>
</evidence>
<sequence>MTTETIDVEQTCKDLAKTMGPDDRYAICEAGPEHLIFVQRADQDNFCAATLEGSDAILDFMAMIAASIGTETRTDDELQNLTINVPCKALMSLDKSYDGSTVEIKTVFCKLTVGLLAKLLKYGEACIRGRNIARKVSTHGTSQTIGRGPDAACTASYVADNDIIEL</sequence>
<evidence type="ECO:0000313" key="1">
    <source>
        <dbReference type="EMBL" id="GAX86064.1"/>
    </source>
</evidence>
<name>A0A250XSM4_9CHLO</name>
<gene>
    <name evidence="1" type="ORF">CEUSTIGMA_g13478.t1</name>
</gene>
<proteinExistence type="predicted"/>
<dbReference type="AlphaFoldDB" id="A0A250XSM4"/>
<dbReference type="EMBL" id="BEGY01000222">
    <property type="protein sequence ID" value="GAX86064.1"/>
    <property type="molecule type" value="Genomic_DNA"/>
</dbReference>